<feature type="compositionally biased region" description="Low complexity" evidence="1">
    <location>
        <begin position="157"/>
        <end position="181"/>
    </location>
</feature>
<protein>
    <submittedName>
        <fullName evidence="2">Uu.00g055320.m01.CDS01</fullName>
    </submittedName>
</protein>
<keyword evidence="3" id="KW-1185">Reference proteome</keyword>
<feature type="region of interest" description="Disordered" evidence="1">
    <location>
        <begin position="215"/>
        <end position="248"/>
    </location>
</feature>
<feature type="compositionally biased region" description="Polar residues" evidence="1">
    <location>
        <begin position="183"/>
        <end position="197"/>
    </location>
</feature>
<evidence type="ECO:0000256" key="1">
    <source>
        <dbReference type="SAM" id="MobiDB-lite"/>
    </source>
</evidence>
<gene>
    <name evidence="2" type="ORF">KHLLAP_LOCUS12985</name>
</gene>
<accession>A0AAI8VWR6</accession>
<sequence length="274" mass="29082">MSSSNAPIIADGSNEGRRTQLNPAAAPFVPFSTRTLPLHVQAQAHSNPAAAPSVPNWPHPLPLHVQAHTKPSTQLHHTEFMANKPTLAQMWTYEFLRTVVGCPEMLARYEAGFVVDPASLRVFSSLKALETPSMELMTDEQLWRGIQRLRITRDSRGNGTSARSRTTSSGTVASSAGTLTTDPGPTSNSCTKPTGSYQFPRGPTLPIQAVLLLLPPANPPTATPSSPSDHPVGPLASQAPTSISSSLSPGGLGVAVLVSWMEEVLHSSCLTPRS</sequence>
<comment type="caution">
    <text evidence="2">The sequence shown here is derived from an EMBL/GenBank/DDBJ whole genome shotgun (WGS) entry which is preliminary data.</text>
</comment>
<dbReference type="EMBL" id="CAUWAG010000019">
    <property type="protein sequence ID" value="CAJ2512517.1"/>
    <property type="molecule type" value="Genomic_DNA"/>
</dbReference>
<name>A0AAI8VWR6_9PEZI</name>
<proteinExistence type="predicted"/>
<dbReference type="AlphaFoldDB" id="A0AAI8VWR6"/>
<evidence type="ECO:0000313" key="3">
    <source>
        <dbReference type="Proteomes" id="UP001295740"/>
    </source>
</evidence>
<feature type="region of interest" description="Disordered" evidence="1">
    <location>
        <begin position="1"/>
        <end position="22"/>
    </location>
</feature>
<evidence type="ECO:0000313" key="2">
    <source>
        <dbReference type="EMBL" id="CAJ2512517.1"/>
    </source>
</evidence>
<feature type="compositionally biased region" description="Low complexity" evidence="1">
    <location>
        <begin position="236"/>
        <end position="248"/>
    </location>
</feature>
<reference evidence="2" key="1">
    <citation type="submission" date="2023-10" db="EMBL/GenBank/DDBJ databases">
        <authorList>
            <person name="Hackl T."/>
        </authorList>
    </citation>
    <scope>NUCLEOTIDE SEQUENCE</scope>
</reference>
<organism evidence="2 3">
    <name type="scientific">Anthostomella pinea</name>
    <dbReference type="NCBI Taxonomy" id="933095"/>
    <lineage>
        <taxon>Eukaryota</taxon>
        <taxon>Fungi</taxon>
        <taxon>Dikarya</taxon>
        <taxon>Ascomycota</taxon>
        <taxon>Pezizomycotina</taxon>
        <taxon>Sordariomycetes</taxon>
        <taxon>Xylariomycetidae</taxon>
        <taxon>Xylariales</taxon>
        <taxon>Xylariaceae</taxon>
        <taxon>Anthostomella</taxon>
    </lineage>
</organism>
<feature type="region of interest" description="Disordered" evidence="1">
    <location>
        <begin position="153"/>
        <end position="199"/>
    </location>
</feature>
<dbReference type="Proteomes" id="UP001295740">
    <property type="component" value="Unassembled WGS sequence"/>
</dbReference>